<evidence type="ECO:0000256" key="7">
    <source>
        <dbReference type="SAM" id="Phobius"/>
    </source>
</evidence>
<evidence type="ECO:0000313" key="9">
    <source>
        <dbReference type="EMBL" id="MBP1920091.1"/>
    </source>
</evidence>
<dbReference type="NCBIfam" id="TIGR03025">
    <property type="entry name" value="EPS_sugtrans"/>
    <property type="match status" value="1"/>
</dbReference>
<sequence>MLREFGAILEDISKLVDFMILSLGFYFCVEIYRYNHQMAGSVWEQYFLIFLIYMFCWTISSTAYRVYQSRRFMTALFEMRQLLLAHAATFAVTLAIVTLYKPSIMHNRFLFYFEAMALGLTVSVHLFVRIVLQSWRTMGRNTRYVLILGNGKAAHAYVEKVNSNPQLGYKIIGYLAPERNCLELPYLGDYSKLESVLRSKVIDLTVVTASVSDEKVKDCLEQLGIMGKTVSILLDEIAAKVTRSRPVNFGGLTMVAYDARPRLPMQELFKRVIDIVLSGAGIIVLSPILVAIAIAVKVSSKGPVFFAQDRIGINGRKFKMLKFRSMVVNAEELKAKLAHLNEMSGPVFKITNDPRVTNVGRFLRKTSLDELPQLWNVLVGEMSLVGPRPPLLSEVNMYDPKHRKRLSVKPGITCIWQISGRNDVDFEQWMEMDAEYVDRWSLWMDMEILAKTVPAVLLKKGAS</sequence>
<feature type="transmembrane region" description="Helical" evidence="7">
    <location>
        <begin position="109"/>
        <end position="132"/>
    </location>
</feature>
<dbReference type="PANTHER" id="PTHR30576:SF10">
    <property type="entry name" value="SLL5057 PROTEIN"/>
    <property type="match status" value="1"/>
</dbReference>
<dbReference type="Gene3D" id="3.40.50.720">
    <property type="entry name" value="NAD(P)-binding Rossmann-like Domain"/>
    <property type="match status" value="1"/>
</dbReference>
<reference evidence="9 10" key="1">
    <citation type="submission" date="2021-03" db="EMBL/GenBank/DDBJ databases">
        <title>Genomic Encyclopedia of Type Strains, Phase IV (KMG-IV): sequencing the most valuable type-strain genomes for metagenomic binning, comparative biology and taxonomic classification.</title>
        <authorList>
            <person name="Goeker M."/>
        </authorList>
    </citation>
    <scope>NUCLEOTIDE SEQUENCE [LARGE SCALE GENOMIC DNA]</scope>
    <source>
        <strain evidence="9 10">DSM 6139</strain>
    </source>
</reference>
<dbReference type="EMBL" id="JAGGKC010000024">
    <property type="protein sequence ID" value="MBP1920091.1"/>
    <property type="molecule type" value="Genomic_DNA"/>
</dbReference>
<keyword evidence="3" id="KW-0808">Transferase</keyword>
<keyword evidence="6 7" id="KW-0472">Membrane</keyword>
<evidence type="ECO:0000256" key="2">
    <source>
        <dbReference type="ARBA" id="ARBA00006464"/>
    </source>
</evidence>
<dbReference type="PANTHER" id="PTHR30576">
    <property type="entry name" value="COLANIC BIOSYNTHESIS UDP-GLUCOSE LIPID CARRIER TRANSFERASE"/>
    <property type="match status" value="1"/>
</dbReference>
<keyword evidence="4 7" id="KW-0812">Transmembrane</keyword>
<feature type="transmembrane region" description="Helical" evidence="7">
    <location>
        <begin position="12"/>
        <end position="34"/>
    </location>
</feature>
<feature type="transmembrane region" description="Helical" evidence="7">
    <location>
        <begin position="79"/>
        <end position="97"/>
    </location>
</feature>
<dbReference type="RefSeq" id="WP_209460271.1">
    <property type="nucleotide sequence ID" value="NZ_JAGGKC010000024.1"/>
</dbReference>
<feature type="transmembrane region" description="Helical" evidence="7">
    <location>
        <begin position="46"/>
        <end position="67"/>
    </location>
</feature>
<dbReference type="Pfam" id="PF02397">
    <property type="entry name" value="Bac_transf"/>
    <property type="match status" value="1"/>
</dbReference>
<name>A0ABS4G6D3_9CLOT</name>
<comment type="subcellular location">
    <subcellularLocation>
        <location evidence="1">Membrane</location>
        <topology evidence="1">Multi-pass membrane protein</topology>
    </subcellularLocation>
</comment>
<evidence type="ECO:0000256" key="4">
    <source>
        <dbReference type="ARBA" id="ARBA00022692"/>
    </source>
</evidence>
<dbReference type="Pfam" id="PF13727">
    <property type="entry name" value="CoA_binding_3"/>
    <property type="match status" value="1"/>
</dbReference>
<dbReference type="InterPro" id="IPR003362">
    <property type="entry name" value="Bact_transf"/>
</dbReference>
<gene>
    <name evidence="9" type="ORF">J2Z34_002589</name>
</gene>
<evidence type="ECO:0000256" key="5">
    <source>
        <dbReference type="ARBA" id="ARBA00022989"/>
    </source>
</evidence>
<feature type="domain" description="Bacterial sugar transferase" evidence="8">
    <location>
        <begin position="270"/>
        <end position="457"/>
    </location>
</feature>
<dbReference type="Proteomes" id="UP001519271">
    <property type="component" value="Unassembled WGS sequence"/>
</dbReference>
<comment type="similarity">
    <text evidence="2">Belongs to the bacterial sugar transferase family.</text>
</comment>
<evidence type="ECO:0000313" key="10">
    <source>
        <dbReference type="Proteomes" id="UP001519271"/>
    </source>
</evidence>
<organism evidence="9 10">
    <name type="scientific">Youngiibacter multivorans</name>
    <dbReference type="NCBI Taxonomy" id="937251"/>
    <lineage>
        <taxon>Bacteria</taxon>
        <taxon>Bacillati</taxon>
        <taxon>Bacillota</taxon>
        <taxon>Clostridia</taxon>
        <taxon>Eubacteriales</taxon>
        <taxon>Clostridiaceae</taxon>
        <taxon>Youngiibacter</taxon>
    </lineage>
</organism>
<evidence type="ECO:0000256" key="3">
    <source>
        <dbReference type="ARBA" id="ARBA00022679"/>
    </source>
</evidence>
<protein>
    <submittedName>
        <fullName evidence="9">Exopolysaccharide biosynthesis polyprenyl glycosylphosphotransferase</fullName>
    </submittedName>
</protein>
<feature type="transmembrane region" description="Helical" evidence="7">
    <location>
        <begin position="272"/>
        <end position="296"/>
    </location>
</feature>
<accession>A0ABS4G6D3</accession>
<keyword evidence="5 7" id="KW-1133">Transmembrane helix</keyword>
<dbReference type="InterPro" id="IPR017475">
    <property type="entry name" value="EPS_sugar_tfrase"/>
</dbReference>
<evidence type="ECO:0000256" key="1">
    <source>
        <dbReference type="ARBA" id="ARBA00004141"/>
    </source>
</evidence>
<evidence type="ECO:0000256" key="6">
    <source>
        <dbReference type="ARBA" id="ARBA00023136"/>
    </source>
</evidence>
<keyword evidence="10" id="KW-1185">Reference proteome</keyword>
<comment type="caution">
    <text evidence="9">The sequence shown here is derived from an EMBL/GenBank/DDBJ whole genome shotgun (WGS) entry which is preliminary data.</text>
</comment>
<proteinExistence type="inferred from homology"/>
<evidence type="ECO:0000259" key="8">
    <source>
        <dbReference type="Pfam" id="PF02397"/>
    </source>
</evidence>